<dbReference type="AlphaFoldDB" id="A0A7C5DHB2"/>
<organism evidence="1">
    <name type="scientific">candidate division WOR-3 bacterium</name>
    <dbReference type="NCBI Taxonomy" id="2052148"/>
    <lineage>
        <taxon>Bacteria</taxon>
        <taxon>Bacteria division WOR-3</taxon>
    </lineage>
</organism>
<gene>
    <name evidence="1" type="ORF">ENL19_03155</name>
</gene>
<name>A0A7C5DHB2_UNCW3</name>
<reference evidence="1" key="1">
    <citation type="journal article" date="2020" name="mSystems">
        <title>Genome- and Community-Level Interaction Insights into Carbon Utilization and Element Cycling Functions of Hydrothermarchaeota in Hydrothermal Sediment.</title>
        <authorList>
            <person name="Zhou Z."/>
            <person name="Liu Y."/>
            <person name="Xu W."/>
            <person name="Pan J."/>
            <person name="Luo Z.H."/>
            <person name="Li M."/>
        </authorList>
    </citation>
    <scope>NUCLEOTIDE SEQUENCE [LARGE SCALE GENOMIC DNA]</scope>
    <source>
        <strain evidence="1">HyVt-74</strain>
    </source>
</reference>
<proteinExistence type="predicted"/>
<evidence type="ECO:0000313" key="1">
    <source>
        <dbReference type="EMBL" id="HHE05043.1"/>
    </source>
</evidence>
<sequence>MILLLISLNYLGYAEGEIKALEKIYPEFYKIVEGKGYIPSIDLNKAERLIKYNDDGKNPFFAYARGEIRRLQKQNSDQFYTNAIERANRYDELFLLDKMFIRLNLLKYSKNVESKILNSLKSSNVVANFPLSKLY</sequence>
<protein>
    <submittedName>
        <fullName evidence="1">Uncharacterized protein</fullName>
    </submittedName>
</protein>
<accession>A0A7C5DHB2</accession>
<feature type="non-terminal residue" evidence="1">
    <location>
        <position position="135"/>
    </location>
</feature>
<comment type="caution">
    <text evidence="1">The sequence shown here is derived from an EMBL/GenBank/DDBJ whole genome shotgun (WGS) entry which is preliminary data.</text>
</comment>
<dbReference type="Proteomes" id="UP000886110">
    <property type="component" value="Unassembled WGS sequence"/>
</dbReference>
<dbReference type="EMBL" id="DRTB01000238">
    <property type="protein sequence ID" value="HHE05043.1"/>
    <property type="molecule type" value="Genomic_DNA"/>
</dbReference>